<dbReference type="SUPFAM" id="SSF53067">
    <property type="entry name" value="Actin-like ATPase domain"/>
    <property type="match status" value="1"/>
</dbReference>
<dbReference type="NCBIfam" id="TIGR03725">
    <property type="entry name" value="T6A_YeaZ"/>
    <property type="match status" value="1"/>
</dbReference>
<dbReference type="InterPro" id="IPR022496">
    <property type="entry name" value="T6A_TsaB"/>
</dbReference>
<feature type="region of interest" description="Disordered" evidence="1">
    <location>
        <begin position="213"/>
        <end position="232"/>
    </location>
</feature>
<dbReference type="GO" id="GO:0016740">
    <property type="term" value="F:transferase activity"/>
    <property type="evidence" value="ECO:0007669"/>
    <property type="project" value="UniProtKB-KW"/>
</dbReference>
<sequence>MAIPAASSNDSPDPNSSDSIASSDVPRTLVIETATAACSVALIAGGSVIAAFHEEVGRGHAERLVPMISELPDGGRAERILVDCGPGSFTGVRVGLAAAVGLGIGWGVPVHGYGSLSLVAAAAFRDDPGSERLAVVLEGGHGQVFMQHFTAQPLEAATPLQSLYPQDALAACAGLAAIGSGVPRLLALDPAYPARDALPRAADAPLLPANAAALPPRPIYGRAPDAKPQVRA</sequence>
<keyword evidence="4" id="KW-1185">Reference proteome</keyword>
<name>A0A6G6Y295_9SPHN</name>
<dbReference type="KEGG" id="spzr:G5C33_03945"/>
<evidence type="ECO:0000256" key="1">
    <source>
        <dbReference type="SAM" id="MobiDB-lite"/>
    </source>
</evidence>
<protein>
    <submittedName>
        <fullName evidence="3">tRNA (Adenosine(37)-N6)-threonylcarbamoyltransferase complex dimerization subunit type 1 TsaB</fullName>
    </submittedName>
</protein>
<accession>A0A6G6Y295</accession>
<evidence type="ECO:0000259" key="2">
    <source>
        <dbReference type="Pfam" id="PF00814"/>
    </source>
</evidence>
<feature type="domain" description="Gcp-like" evidence="2">
    <location>
        <begin position="54"/>
        <end position="147"/>
    </location>
</feature>
<evidence type="ECO:0000313" key="4">
    <source>
        <dbReference type="Proteomes" id="UP000501568"/>
    </source>
</evidence>
<evidence type="ECO:0000313" key="3">
    <source>
        <dbReference type="EMBL" id="QIG79019.1"/>
    </source>
</evidence>
<dbReference type="Gene3D" id="3.30.420.40">
    <property type="match status" value="2"/>
</dbReference>
<dbReference type="InterPro" id="IPR000905">
    <property type="entry name" value="Gcp-like_dom"/>
</dbReference>
<reference evidence="3 4" key="1">
    <citation type="submission" date="2020-02" db="EMBL/GenBank/DDBJ databases">
        <authorList>
            <person name="Zheng R.K."/>
            <person name="Sun C.M."/>
        </authorList>
    </citation>
    <scope>NUCLEOTIDE SEQUENCE [LARGE SCALE GENOMIC DNA]</scope>
    <source>
        <strain evidence="4">zrk23</strain>
    </source>
</reference>
<dbReference type="GO" id="GO:0002949">
    <property type="term" value="P:tRNA threonylcarbamoyladenosine modification"/>
    <property type="evidence" value="ECO:0007669"/>
    <property type="project" value="InterPro"/>
</dbReference>
<dbReference type="EMBL" id="CP049109">
    <property type="protein sequence ID" value="QIG79019.1"/>
    <property type="molecule type" value="Genomic_DNA"/>
</dbReference>
<keyword evidence="3" id="KW-0808">Transferase</keyword>
<feature type="region of interest" description="Disordered" evidence="1">
    <location>
        <begin position="1"/>
        <end position="22"/>
    </location>
</feature>
<organism evidence="3 4">
    <name type="scientific">Stakelama tenebrarum</name>
    <dbReference type="NCBI Taxonomy" id="2711215"/>
    <lineage>
        <taxon>Bacteria</taxon>
        <taxon>Pseudomonadati</taxon>
        <taxon>Pseudomonadota</taxon>
        <taxon>Alphaproteobacteria</taxon>
        <taxon>Sphingomonadales</taxon>
        <taxon>Sphingomonadaceae</taxon>
        <taxon>Stakelama</taxon>
    </lineage>
</organism>
<proteinExistence type="predicted"/>
<dbReference type="Proteomes" id="UP000501568">
    <property type="component" value="Chromosome"/>
</dbReference>
<gene>
    <name evidence="3" type="primary">tsaB</name>
    <name evidence="3" type="ORF">G5C33_03945</name>
</gene>
<dbReference type="Pfam" id="PF00814">
    <property type="entry name" value="TsaD"/>
    <property type="match status" value="1"/>
</dbReference>
<dbReference type="AlphaFoldDB" id="A0A6G6Y295"/>
<dbReference type="InterPro" id="IPR043129">
    <property type="entry name" value="ATPase_NBD"/>
</dbReference>